<accession>A0A5P1EDA1</accession>
<reference evidence="8" key="1">
    <citation type="journal article" date="2017" name="Nat. Commun.">
        <title>The asparagus genome sheds light on the origin and evolution of a young Y chromosome.</title>
        <authorList>
            <person name="Harkess A."/>
            <person name="Zhou J."/>
            <person name="Xu C."/>
            <person name="Bowers J.E."/>
            <person name="Van der Hulst R."/>
            <person name="Ayyampalayam S."/>
            <person name="Mercati F."/>
            <person name="Riccardi P."/>
            <person name="McKain M.R."/>
            <person name="Kakrana A."/>
            <person name="Tang H."/>
            <person name="Ray J."/>
            <person name="Groenendijk J."/>
            <person name="Arikit S."/>
            <person name="Mathioni S.M."/>
            <person name="Nakano M."/>
            <person name="Shan H."/>
            <person name="Telgmann-Rauber A."/>
            <person name="Kanno A."/>
            <person name="Yue Z."/>
            <person name="Chen H."/>
            <person name="Li W."/>
            <person name="Chen Y."/>
            <person name="Xu X."/>
            <person name="Zhang Y."/>
            <person name="Luo S."/>
            <person name="Chen H."/>
            <person name="Gao J."/>
            <person name="Mao Z."/>
            <person name="Pires J.C."/>
            <person name="Luo M."/>
            <person name="Kudrna D."/>
            <person name="Wing R.A."/>
            <person name="Meyers B.C."/>
            <person name="Yi K."/>
            <person name="Kong H."/>
            <person name="Lavrijsen P."/>
            <person name="Sunseri F."/>
            <person name="Falavigna A."/>
            <person name="Ye Y."/>
            <person name="Leebens-Mack J.H."/>
            <person name="Chen G."/>
        </authorList>
    </citation>
    <scope>NUCLEOTIDE SEQUENCE [LARGE SCALE GENOMIC DNA]</scope>
    <source>
        <strain evidence="8">cv. DH0086</strain>
    </source>
</reference>
<organism evidence="7 8">
    <name type="scientific">Asparagus officinalis</name>
    <name type="common">Garden asparagus</name>
    <dbReference type="NCBI Taxonomy" id="4686"/>
    <lineage>
        <taxon>Eukaryota</taxon>
        <taxon>Viridiplantae</taxon>
        <taxon>Streptophyta</taxon>
        <taxon>Embryophyta</taxon>
        <taxon>Tracheophyta</taxon>
        <taxon>Spermatophyta</taxon>
        <taxon>Magnoliopsida</taxon>
        <taxon>Liliopsida</taxon>
        <taxon>Asparagales</taxon>
        <taxon>Asparagaceae</taxon>
        <taxon>Asparagoideae</taxon>
        <taxon>Asparagus</taxon>
    </lineage>
</organism>
<dbReference type="Gramene" id="ONK62769">
    <property type="protein sequence ID" value="ONK62769"/>
    <property type="gene ID" value="A4U43_C07F7950"/>
</dbReference>
<dbReference type="Proteomes" id="UP000243459">
    <property type="component" value="Chromosome 7"/>
</dbReference>
<dbReference type="InterPro" id="IPR046756">
    <property type="entry name" value="VAS1/VOA1_TM"/>
</dbReference>
<evidence type="ECO:0000313" key="8">
    <source>
        <dbReference type="Proteomes" id="UP000243459"/>
    </source>
</evidence>
<dbReference type="GO" id="GO:0016020">
    <property type="term" value="C:membrane"/>
    <property type="evidence" value="ECO:0007669"/>
    <property type="project" value="UniProtKB-SubCell"/>
</dbReference>
<evidence type="ECO:0000256" key="1">
    <source>
        <dbReference type="ARBA" id="ARBA00004167"/>
    </source>
</evidence>
<evidence type="ECO:0000256" key="2">
    <source>
        <dbReference type="ARBA" id="ARBA00022692"/>
    </source>
</evidence>
<evidence type="ECO:0000256" key="4">
    <source>
        <dbReference type="ARBA" id="ARBA00023136"/>
    </source>
</evidence>
<evidence type="ECO:0000259" key="6">
    <source>
        <dbReference type="Pfam" id="PF20520"/>
    </source>
</evidence>
<sequence>MESCSIEGENLKKLRGVQSLEDFVGSRMETRIGEKTDLIVVCDEGSQDLDQGQSEGKTLSSLVNFLEKSGATYTVLYASDPSRSVQYPHLVMRFLAEDNVSTNVTLCDGVCQLKSSLLEGLFVAITLLIILISGLCCMMGIDTPTRFEAPPES</sequence>
<keyword evidence="8" id="KW-1185">Reference proteome</keyword>
<protein>
    <recommendedName>
        <fullName evidence="6">V-type proton ATPase subunit S1/VOA1 transmembrane domain-containing protein</fullName>
    </recommendedName>
</protein>
<proteinExistence type="predicted"/>
<gene>
    <name evidence="7" type="ORF">A4U43_C07F7950</name>
</gene>
<comment type="subcellular location">
    <subcellularLocation>
        <location evidence="1">Membrane</location>
        <topology evidence="1">Single-pass membrane protein</topology>
    </subcellularLocation>
</comment>
<feature type="domain" description="V-type proton ATPase subunit S1/VOA1 transmembrane" evidence="6">
    <location>
        <begin position="117"/>
        <end position="148"/>
    </location>
</feature>
<keyword evidence="3 5" id="KW-1133">Transmembrane helix</keyword>
<dbReference type="OMA" id="FSMAYPY"/>
<dbReference type="EMBL" id="CM007387">
    <property type="protein sequence ID" value="ONK62769.1"/>
    <property type="molecule type" value="Genomic_DNA"/>
</dbReference>
<keyword evidence="2 5" id="KW-0812">Transmembrane</keyword>
<evidence type="ECO:0000256" key="3">
    <source>
        <dbReference type="ARBA" id="ARBA00022989"/>
    </source>
</evidence>
<evidence type="ECO:0000256" key="5">
    <source>
        <dbReference type="SAM" id="Phobius"/>
    </source>
</evidence>
<evidence type="ECO:0000313" key="7">
    <source>
        <dbReference type="EMBL" id="ONK62769.1"/>
    </source>
</evidence>
<keyword evidence="4 5" id="KW-0472">Membrane</keyword>
<name>A0A5P1EDA1_ASPOF</name>
<dbReference type="PANTHER" id="PTHR35285:SF1">
    <property type="entry name" value="2-C-METHYL-D-ERYTHRITOL 4-PHOSPHATE CYTIDYLYLTRANSFERASE"/>
    <property type="match status" value="1"/>
</dbReference>
<dbReference type="Pfam" id="PF20520">
    <property type="entry name" value="Ac45-VOA1_TM"/>
    <property type="match status" value="1"/>
</dbReference>
<feature type="transmembrane region" description="Helical" evidence="5">
    <location>
        <begin position="121"/>
        <end position="141"/>
    </location>
</feature>
<dbReference type="AlphaFoldDB" id="A0A5P1EDA1"/>
<dbReference type="PANTHER" id="PTHR35285">
    <property type="entry name" value="2-C-METHYL-D-ERYTHRITOL 4-PHOSPHATE CYTIDYLYLTRANSFERASE"/>
    <property type="match status" value="1"/>
</dbReference>